<dbReference type="InterPro" id="IPR028081">
    <property type="entry name" value="Leu-bd"/>
</dbReference>
<protein>
    <recommendedName>
        <fullName evidence="3">Leucine-binding protein domain-containing protein</fullName>
    </recommendedName>
</protein>
<dbReference type="Pfam" id="PF13458">
    <property type="entry name" value="Peripla_BP_6"/>
    <property type="match status" value="1"/>
</dbReference>
<dbReference type="AlphaFoldDB" id="A0A2T7BC09"/>
<proteinExistence type="inferred from homology"/>
<feature type="domain" description="Leucine-binding protein" evidence="3">
    <location>
        <begin position="4"/>
        <end position="343"/>
    </location>
</feature>
<dbReference type="Gene3D" id="3.40.50.2300">
    <property type="match status" value="2"/>
</dbReference>
<evidence type="ECO:0000256" key="2">
    <source>
        <dbReference type="ARBA" id="ARBA00022729"/>
    </source>
</evidence>
<dbReference type="Proteomes" id="UP000244450">
    <property type="component" value="Unassembled WGS sequence"/>
</dbReference>
<keyword evidence="5" id="KW-1185">Reference proteome</keyword>
<organism evidence="4 5">
    <name type="scientific">Chitinophaga parva</name>
    <dbReference type="NCBI Taxonomy" id="2169414"/>
    <lineage>
        <taxon>Bacteria</taxon>
        <taxon>Pseudomonadati</taxon>
        <taxon>Bacteroidota</taxon>
        <taxon>Chitinophagia</taxon>
        <taxon>Chitinophagales</taxon>
        <taxon>Chitinophagaceae</taxon>
        <taxon>Chitinophaga</taxon>
    </lineage>
</organism>
<evidence type="ECO:0000259" key="3">
    <source>
        <dbReference type="Pfam" id="PF13458"/>
    </source>
</evidence>
<accession>A0A2T7BC09</accession>
<comment type="similarity">
    <text evidence="1">Belongs to the leucine-binding protein family.</text>
</comment>
<dbReference type="InterPro" id="IPR028082">
    <property type="entry name" value="Peripla_BP_I"/>
</dbReference>
<dbReference type="RefSeq" id="WP_108688377.1">
    <property type="nucleotide sequence ID" value="NZ_QCYK01000003.1"/>
</dbReference>
<dbReference type="SUPFAM" id="SSF53822">
    <property type="entry name" value="Periplasmic binding protein-like I"/>
    <property type="match status" value="1"/>
</dbReference>
<keyword evidence="2" id="KW-0732">Signal</keyword>
<sequence>MRPLKIGFLTPYSGIYPFYSAHLCTGWMLGMGLDPARQQSVVFTAAFTQLGGPQVTADAARKLQFFDQVDVLSGLVSYKSVAHLIPVVDSGHKPAFFFDMGEYVPHFPQLHPDIFWASHQLWQSEYALGYWAQQRFGSGGHLVMPVYEAGYHLGNTFQQGIEAAGGKDLHVTILPYDQRTPTDMRLDLVFDTLKEQAPPYVHAVLCGQFGNRFLRAWVEYGMHKKFPLLINETMTYDDVLQDVQHIDMELYTAMMWNREDERKENKKFVKTFETVTKQPANIFGLMGYEAGLLWKELLTPARKGDWDYVKARIREAVIKGPRGDKNFYPLSGFALPQADIMKIRTSNNKIQKIIIDQGNGMHFNAPAFEAIHRDCISGWQNPFLCV</sequence>
<gene>
    <name evidence="4" type="ORF">DCC81_19550</name>
</gene>
<dbReference type="OrthoDB" id="827062at2"/>
<name>A0A2T7BC09_9BACT</name>
<reference evidence="4 5" key="1">
    <citation type="submission" date="2018-04" db="EMBL/GenBank/DDBJ databases">
        <title>Chitinophaga fuyangensis sp. nov., isolated from soil in a chemical factory.</title>
        <authorList>
            <person name="Chen K."/>
        </authorList>
    </citation>
    <scope>NUCLEOTIDE SEQUENCE [LARGE SCALE GENOMIC DNA]</scope>
    <source>
        <strain evidence="4 5">LY-1</strain>
    </source>
</reference>
<comment type="caution">
    <text evidence="4">The sequence shown here is derived from an EMBL/GenBank/DDBJ whole genome shotgun (WGS) entry which is preliminary data.</text>
</comment>
<dbReference type="EMBL" id="QCYK01000003">
    <property type="protein sequence ID" value="PUZ22631.1"/>
    <property type="molecule type" value="Genomic_DNA"/>
</dbReference>
<evidence type="ECO:0000256" key="1">
    <source>
        <dbReference type="ARBA" id="ARBA00010062"/>
    </source>
</evidence>
<evidence type="ECO:0000313" key="5">
    <source>
        <dbReference type="Proteomes" id="UP000244450"/>
    </source>
</evidence>
<evidence type="ECO:0000313" key="4">
    <source>
        <dbReference type="EMBL" id="PUZ22631.1"/>
    </source>
</evidence>